<dbReference type="RefSeq" id="XP_027356869.1">
    <property type="nucleotide sequence ID" value="XM_027501068.1"/>
</dbReference>
<dbReference type="Proteomes" id="UP000694853">
    <property type="component" value="Unplaced"/>
</dbReference>
<dbReference type="PANTHER" id="PTHR33108">
    <property type="entry name" value="OS01G0745000 PROTEIN"/>
    <property type="match status" value="1"/>
</dbReference>
<proteinExistence type="predicted"/>
<dbReference type="PANTHER" id="PTHR33108:SF51">
    <property type="entry name" value="DUF1677 FAMILY PROTEIN (DUF1677)"/>
    <property type="match status" value="1"/>
</dbReference>
<reference evidence="1" key="1">
    <citation type="journal article" date="2019" name="Toxins">
        <title>Detection of Abrin-Like and Prepropulchellin-Like Toxin Genes and Transcripts Using Whole Genome Sequencing and Full-Length Transcript Sequencing of Abrus precatorius.</title>
        <authorList>
            <person name="Hovde B.T."/>
            <person name="Daligault H.E."/>
            <person name="Hanschen E.R."/>
            <person name="Kunde Y.A."/>
            <person name="Johnson M.B."/>
            <person name="Starkenburg S.R."/>
            <person name="Johnson S.L."/>
        </authorList>
    </citation>
    <scope>NUCLEOTIDE SEQUENCE [LARGE SCALE GENOMIC DNA]</scope>
</reference>
<accession>A0A8B8LPS4</accession>
<dbReference type="Pfam" id="PF07911">
    <property type="entry name" value="DUF1677"/>
    <property type="match status" value="1"/>
</dbReference>
<evidence type="ECO:0000313" key="2">
    <source>
        <dbReference type="RefSeq" id="XP_027356869.1"/>
    </source>
</evidence>
<dbReference type="AlphaFoldDB" id="A0A8B8LPS4"/>
<dbReference type="OrthoDB" id="673856at2759"/>
<name>A0A8B8LPS4_ABRPR</name>
<protein>
    <submittedName>
        <fullName evidence="2">Uncharacterized protein LOC113866184</fullName>
    </submittedName>
</protein>
<sequence>MEPCNANKVVGSSTTNKISGLQRTVSDISVTFERNKEAAQFGSMSELDNAKCECCGMCEECTREYIKRVREMFSGKLICGLCAEAVKVEMEKNGGEREKAVNVHMSVCVKFNRLGRSYPALYLVQDVKEILKKISRKTSNF</sequence>
<gene>
    <name evidence="2" type="primary">LOC113866184</name>
</gene>
<evidence type="ECO:0000313" key="1">
    <source>
        <dbReference type="Proteomes" id="UP000694853"/>
    </source>
</evidence>
<organism evidence="1 2">
    <name type="scientific">Abrus precatorius</name>
    <name type="common">Indian licorice</name>
    <name type="synonym">Glycine abrus</name>
    <dbReference type="NCBI Taxonomy" id="3816"/>
    <lineage>
        <taxon>Eukaryota</taxon>
        <taxon>Viridiplantae</taxon>
        <taxon>Streptophyta</taxon>
        <taxon>Embryophyta</taxon>
        <taxon>Tracheophyta</taxon>
        <taxon>Spermatophyta</taxon>
        <taxon>Magnoliopsida</taxon>
        <taxon>eudicotyledons</taxon>
        <taxon>Gunneridae</taxon>
        <taxon>Pentapetalae</taxon>
        <taxon>rosids</taxon>
        <taxon>fabids</taxon>
        <taxon>Fabales</taxon>
        <taxon>Fabaceae</taxon>
        <taxon>Papilionoideae</taxon>
        <taxon>50 kb inversion clade</taxon>
        <taxon>NPAAA clade</taxon>
        <taxon>indigoferoid/millettioid clade</taxon>
        <taxon>Abreae</taxon>
        <taxon>Abrus</taxon>
    </lineage>
</organism>
<keyword evidence="1" id="KW-1185">Reference proteome</keyword>
<dbReference type="InterPro" id="IPR012876">
    <property type="entry name" value="DUF1677_pln"/>
</dbReference>
<dbReference type="KEGG" id="aprc:113866184"/>
<reference evidence="2" key="2">
    <citation type="submission" date="2025-08" db="UniProtKB">
        <authorList>
            <consortium name="RefSeq"/>
        </authorList>
    </citation>
    <scope>IDENTIFICATION</scope>
    <source>
        <tissue evidence="2">Young leaves</tissue>
    </source>
</reference>
<dbReference type="GeneID" id="113866184"/>